<organism evidence="2 3">
    <name type="scientific">Clonostachys solani</name>
    <dbReference type="NCBI Taxonomy" id="160281"/>
    <lineage>
        <taxon>Eukaryota</taxon>
        <taxon>Fungi</taxon>
        <taxon>Dikarya</taxon>
        <taxon>Ascomycota</taxon>
        <taxon>Pezizomycotina</taxon>
        <taxon>Sordariomycetes</taxon>
        <taxon>Hypocreomycetidae</taxon>
        <taxon>Hypocreales</taxon>
        <taxon>Bionectriaceae</taxon>
        <taxon>Clonostachys</taxon>
    </lineage>
</organism>
<dbReference type="Proteomes" id="UP000775872">
    <property type="component" value="Unassembled WGS sequence"/>
</dbReference>
<evidence type="ECO:0008006" key="4">
    <source>
        <dbReference type="Google" id="ProtNLM"/>
    </source>
</evidence>
<accession>A0A9N9Z1T5</accession>
<gene>
    <name evidence="2" type="ORF">CSOL1703_00017258</name>
</gene>
<dbReference type="InterPro" id="IPR011050">
    <property type="entry name" value="Pectin_lyase_fold/virulence"/>
</dbReference>
<comment type="caution">
    <text evidence="2">The sequence shown here is derived from an EMBL/GenBank/DDBJ whole genome shotgun (WGS) entry which is preliminary data.</text>
</comment>
<reference evidence="2 3" key="2">
    <citation type="submission" date="2021-10" db="EMBL/GenBank/DDBJ databases">
        <authorList>
            <person name="Piombo E."/>
        </authorList>
    </citation>
    <scope>NUCLEOTIDE SEQUENCE [LARGE SCALE GENOMIC DNA]</scope>
</reference>
<feature type="chain" id="PRO_5040136096" description="Pectate lyase superfamily protein domain-containing protein" evidence="1">
    <location>
        <begin position="23"/>
        <end position="493"/>
    </location>
</feature>
<keyword evidence="3" id="KW-1185">Reference proteome</keyword>
<feature type="non-terminal residue" evidence="2">
    <location>
        <position position="1"/>
    </location>
</feature>
<name>A0A9N9Z1T5_9HYPO</name>
<protein>
    <recommendedName>
        <fullName evidence="4">Pectate lyase superfamily protein domain-containing protein</fullName>
    </recommendedName>
</protein>
<evidence type="ECO:0000313" key="2">
    <source>
        <dbReference type="EMBL" id="CAH0047368.1"/>
    </source>
</evidence>
<sequence>MLSVKSFAALSWLLAVGQSVLAADVDWESIKNSRGDKLPDFSYCGYHSSDKSLPGSTAASVVIKASSGDRTKEIQAALDSTAASGGGIVELAAGTFRISPGLNISANTRLRGSGVESTTLDVTKLKTAGLPLLSMGNGTNGRINPSFTSKITDKYVGIGARAVTVEDGKQFAKGQTVFVSRAATEKWVRQNGMGDLVRDGEKQTWVPVGNLIQQPRTIQAVSGNKLTLDIPLTDALDQTYMEPYVAAYDLPETNLEIGIEDLSITLSPTCAGRVFNESEPCNAPAIQLNPWTVDSFVRNVNITGFNNCIDVQYNVSRITIENASFFRDRDTDRPGGYPTDINISGTQVLIKDSGQYGRKTAKAFTVITQARAPGPNAVLRHHVQSDLQELYPHQRWAHGFLVENTNANVMYVNRGTAGSGQGWPINAGVAWNVRGGVNVSSPPLGINWAIGSTGPVESVSNGTLVSNGTAVTPKSLFNAQRQKRKGTATSAGN</sequence>
<reference evidence="3" key="1">
    <citation type="submission" date="2019-06" db="EMBL/GenBank/DDBJ databases">
        <authorList>
            <person name="Broberg M."/>
        </authorList>
    </citation>
    <scope>NUCLEOTIDE SEQUENCE [LARGE SCALE GENOMIC DNA]</scope>
</reference>
<dbReference type="EMBL" id="CABFOC020000029">
    <property type="protein sequence ID" value="CAH0047368.1"/>
    <property type="molecule type" value="Genomic_DNA"/>
</dbReference>
<evidence type="ECO:0000256" key="1">
    <source>
        <dbReference type="SAM" id="SignalP"/>
    </source>
</evidence>
<dbReference type="Gene3D" id="2.160.20.10">
    <property type="entry name" value="Single-stranded right-handed beta-helix, Pectin lyase-like"/>
    <property type="match status" value="1"/>
</dbReference>
<feature type="signal peptide" evidence="1">
    <location>
        <begin position="1"/>
        <end position="22"/>
    </location>
</feature>
<dbReference type="InterPro" id="IPR012334">
    <property type="entry name" value="Pectin_lyas_fold"/>
</dbReference>
<dbReference type="SUPFAM" id="SSF51126">
    <property type="entry name" value="Pectin lyase-like"/>
    <property type="match status" value="1"/>
</dbReference>
<dbReference type="OrthoDB" id="509690at2759"/>
<evidence type="ECO:0000313" key="3">
    <source>
        <dbReference type="Proteomes" id="UP000775872"/>
    </source>
</evidence>
<keyword evidence="1" id="KW-0732">Signal</keyword>
<proteinExistence type="predicted"/>
<dbReference type="AlphaFoldDB" id="A0A9N9Z1T5"/>